<evidence type="ECO:0000256" key="1">
    <source>
        <dbReference type="ARBA" id="ARBA00005061"/>
    </source>
</evidence>
<dbReference type="PIRSF" id="PIRSF006113">
    <property type="entry name" value="PTP_synth"/>
    <property type="match status" value="1"/>
</dbReference>
<comment type="similarity">
    <text evidence="2 5">Belongs to the PTPS family. QueD subfamily.</text>
</comment>
<feature type="binding site" evidence="7">
    <location>
        <position position="30"/>
    </location>
    <ligand>
        <name>Zn(2+)</name>
        <dbReference type="ChEBI" id="CHEBI:29105"/>
    </ligand>
</feature>
<evidence type="ECO:0000256" key="2">
    <source>
        <dbReference type="ARBA" id="ARBA00008900"/>
    </source>
</evidence>
<dbReference type="PANTHER" id="PTHR12589">
    <property type="entry name" value="PYRUVOYL TETRAHYDROBIOPTERIN SYNTHASE"/>
    <property type="match status" value="1"/>
</dbReference>
<protein>
    <recommendedName>
        <fullName evidence="3 5">6-carboxy-5,6,7,8-tetrahydropterin synthase</fullName>
        <ecNumber evidence="5">4.-.-.-</ecNumber>
    </recommendedName>
</protein>
<dbReference type="EMBL" id="CP002160">
    <property type="protein sequence ID" value="ADL53851.1"/>
    <property type="molecule type" value="Genomic_DNA"/>
</dbReference>
<feature type="binding site" evidence="7">
    <location>
        <position position="17"/>
    </location>
    <ligand>
        <name>Zn(2+)</name>
        <dbReference type="ChEBI" id="CHEBI:29105"/>
    </ligand>
</feature>
<evidence type="ECO:0000256" key="5">
    <source>
        <dbReference type="PIRNR" id="PIRNR006113"/>
    </source>
</evidence>
<feature type="active site" description="Proton acceptor" evidence="6">
    <location>
        <position position="26"/>
    </location>
</feature>
<dbReference type="EC" id="4.-.-.-" evidence="5"/>
<organism evidence="8 9">
    <name type="scientific">Clostridium cellulovorans (strain ATCC 35296 / DSM 3052 / OCM 3 / 743B)</name>
    <dbReference type="NCBI Taxonomy" id="573061"/>
    <lineage>
        <taxon>Bacteria</taxon>
        <taxon>Bacillati</taxon>
        <taxon>Bacillota</taxon>
        <taxon>Clostridia</taxon>
        <taxon>Eubacteriales</taxon>
        <taxon>Clostridiaceae</taxon>
        <taxon>Clostridium</taxon>
    </lineage>
</organism>
<evidence type="ECO:0000256" key="3">
    <source>
        <dbReference type="ARBA" id="ARBA00018141"/>
    </source>
</evidence>
<evidence type="ECO:0000313" key="8">
    <source>
        <dbReference type="EMBL" id="ADL53851.1"/>
    </source>
</evidence>
<dbReference type="GO" id="GO:0046872">
    <property type="term" value="F:metal ion binding"/>
    <property type="evidence" value="ECO:0007669"/>
    <property type="project" value="UniProtKB-KW"/>
</dbReference>
<dbReference type="GO" id="GO:0008616">
    <property type="term" value="P:tRNA queuosine(34) biosynthetic process"/>
    <property type="evidence" value="ECO:0007669"/>
    <property type="project" value="UniProtKB-KW"/>
</dbReference>
<dbReference type="KEGG" id="ccb:Clocel_4190"/>
<dbReference type="SUPFAM" id="SSF55620">
    <property type="entry name" value="Tetrahydrobiopterin biosynthesis enzymes-like"/>
    <property type="match status" value="1"/>
</dbReference>
<evidence type="ECO:0000256" key="7">
    <source>
        <dbReference type="PIRSR" id="PIRSR006113-2"/>
    </source>
</evidence>
<reference evidence="8 9" key="1">
    <citation type="submission" date="2010-08" db="EMBL/GenBank/DDBJ databases">
        <title>Complete sequence of Clostridium cellulovorans 743B.</title>
        <authorList>
            <consortium name="US DOE Joint Genome Institute"/>
            <person name="Lucas S."/>
            <person name="Copeland A."/>
            <person name="Lapidus A."/>
            <person name="Cheng J.-F."/>
            <person name="Bruce D."/>
            <person name="Goodwin L."/>
            <person name="Pitluck S."/>
            <person name="Chertkov O."/>
            <person name="Detter J.C."/>
            <person name="Han C."/>
            <person name="Tapia R."/>
            <person name="Land M."/>
            <person name="Hauser L."/>
            <person name="Chang Y.-J."/>
            <person name="Jeffries C."/>
            <person name="Kyrpides N."/>
            <person name="Ivanova N."/>
            <person name="Mikhailova N."/>
            <person name="Hemme C.L."/>
            <person name="Woyke T."/>
        </authorList>
    </citation>
    <scope>NUCLEOTIDE SEQUENCE [LARGE SCALE GENOMIC DNA]</scope>
    <source>
        <strain evidence="9">ATCC 35296 / DSM 3052 / OCM 3 / 743B</strain>
    </source>
</reference>
<keyword evidence="5" id="KW-0671">Queuosine biosynthesis</keyword>
<dbReference type="AlphaFoldDB" id="D9SMJ5"/>
<feature type="active site" description="Charge relay system" evidence="6">
    <location>
        <position position="74"/>
    </location>
</feature>
<proteinExistence type="inferred from homology"/>
<evidence type="ECO:0000313" key="9">
    <source>
        <dbReference type="Proteomes" id="UP000002730"/>
    </source>
</evidence>
<dbReference type="RefSeq" id="WP_010074206.1">
    <property type="nucleotide sequence ID" value="NC_014393.1"/>
</dbReference>
<dbReference type="HOGENOM" id="CLU_111016_1_1_9"/>
<dbReference type="UniPathway" id="UPA00391"/>
<dbReference type="InterPro" id="IPR038418">
    <property type="entry name" value="6-PTP_synth/QueD_sf"/>
</dbReference>
<dbReference type="Gene3D" id="3.30.479.10">
    <property type="entry name" value="6-pyruvoyl tetrahydropterin synthase/QueD"/>
    <property type="match status" value="1"/>
</dbReference>
<comment type="cofactor">
    <cofactor evidence="5 7">
        <name>Zn(2+)</name>
        <dbReference type="ChEBI" id="CHEBI:29105"/>
    </cofactor>
    <text evidence="5 7">Binds 1 zinc ion per subunit.</text>
</comment>
<feature type="active site" description="Charge relay system" evidence="6">
    <location>
        <position position="132"/>
    </location>
</feature>
<dbReference type="GO" id="GO:0070497">
    <property type="term" value="F:6-carboxytetrahydropterin synthase activity"/>
    <property type="evidence" value="ECO:0007669"/>
    <property type="project" value="UniProtKB-EC"/>
</dbReference>
<dbReference type="PANTHER" id="PTHR12589:SF8">
    <property type="entry name" value="6-CARBOXY-5,6,7,8-TETRAHYDROPTERIN SYNTHASE"/>
    <property type="match status" value="1"/>
</dbReference>
<evidence type="ECO:0000256" key="4">
    <source>
        <dbReference type="ARBA" id="ARBA00048807"/>
    </source>
</evidence>
<keyword evidence="5" id="KW-0456">Lyase</keyword>
<dbReference type="STRING" id="573061.Clocel_4190"/>
<name>D9SMJ5_CLOC7</name>
<dbReference type="Pfam" id="PF01242">
    <property type="entry name" value="PTPS"/>
    <property type="match status" value="1"/>
</dbReference>
<sequence>MKEVYKLVSEHSMDSAHFLKDYDGKCSNIHGHRWRVVAEIFSDQLINEGAEKGMIVDFGIFKNDIRELVDFYDHCLIVEKGSLKTELFQMLTTEGFRVEEVSFRPTAENLAKFFFEQLKKKGHNMKSVVVYETPNNAATYEVTYV</sequence>
<dbReference type="OrthoDB" id="9804698at2"/>
<dbReference type="eggNOG" id="COG0720">
    <property type="taxonomic scope" value="Bacteria"/>
</dbReference>
<keyword evidence="9" id="KW-1185">Reference proteome</keyword>
<evidence type="ECO:0000256" key="6">
    <source>
        <dbReference type="PIRSR" id="PIRSR006113-1"/>
    </source>
</evidence>
<comment type="catalytic activity">
    <reaction evidence="4 5">
        <text>7,8-dihydroneopterin 3'-triphosphate + H2O = 6-carboxy-5,6,7,8-tetrahydropterin + triphosphate + acetaldehyde + 2 H(+)</text>
        <dbReference type="Rhea" id="RHEA:27966"/>
        <dbReference type="ChEBI" id="CHEBI:15343"/>
        <dbReference type="ChEBI" id="CHEBI:15377"/>
        <dbReference type="ChEBI" id="CHEBI:15378"/>
        <dbReference type="ChEBI" id="CHEBI:18036"/>
        <dbReference type="ChEBI" id="CHEBI:58462"/>
        <dbReference type="ChEBI" id="CHEBI:61032"/>
        <dbReference type="EC" id="4.1.2.50"/>
    </reaction>
</comment>
<gene>
    <name evidence="8" type="ordered locus">Clocel_4190</name>
</gene>
<keyword evidence="5 7" id="KW-0479">Metal-binding</keyword>
<dbReference type="Proteomes" id="UP000002730">
    <property type="component" value="Chromosome"/>
</dbReference>
<accession>D9SMJ5</accession>
<dbReference type="InterPro" id="IPR007115">
    <property type="entry name" value="6-PTP_synth/QueD"/>
</dbReference>
<keyword evidence="5 7" id="KW-0862">Zinc</keyword>
<feature type="binding site" evidence="7">
    <location>
        <position position="32"/>
    </location>
    <ligand>
        <name>Zn(2+)</name>
        <dbReference type="ChEBI" id="CHEBI:29105"/>
    </ligand>
</feature>
<comment type="pathway">
    <text evidence="1 5">Purine metabolism; 7-cyano-7-deazaguanine biosynthesis.</text>
</comment>